<organism evidence="9 10">
    <name type="scientific">Teretinema zuelzerae</name>
    <dbReference type="NCBI Taxonomy" id="156"/>
    <lineage>
        <taxon>Bacteria</taxon>
        <taxon>Pseudomonadati</taxon>
        <taxon>Spirochaetota</taxon>
        <taxon>Spirochaetia</taxon>
        <taxon>Spirochaetales</taxon>
        <taxon>Treponemataceae</taxon>
        <taxon>Teretinema</taxon>
    </lineage>
</organism>
<keyword evidence="6 7" id="KW-0472">Membrane</keyword>
<dbReference type="InterPro" id="IPR051393">
    <property type="entry name" value="ABC_transporter_permease"/>
</dbReference>
<feature type="transmembrane region" description="Helical" evidence="7">
    <location>
        <begin position="265"/>
        <end position="287"/>
    </location>
</feature>
<evidence type="ECO:0000256" key="6">
    <source>
        <dbReference type="ARBA" id="ARBA00023136"/>
    </source>
</evidence>
<gene>
    <name evidence="9" type="ORF">K7J14_14265</name>
</gene>
<keyword evidence="5 7" id="KW-1133">Transmembrane helix</keyword>
<evidence type="ECO:0000256" key="2">
    <source>
        <dbReference type="ARBA" id="ARBA00022448"/>
    </source>
</evidence>
<evidence type="ECO:0000313" key="10">
    <source>
        <dbReference type="Proteomes" id="UP001198163"/>
    </source>
</evidence>
<dbReference type="PANTHER" id="PTHR30193:SF45">
    <property type="entry name" value="ABC TRANSPORTER PERMEASE PROTEIN"/>
    <property type="match status" value="1"/>
</dbReference>
<dbReference type="PANTHER" id="PTHR30193">
    <property type="entry name" value="ABC TRANSPORTER PERMEASE PROTEIN"/>
    <property type="match status" value="1"/>
</dbReference>
<dbReference type="PROSITE" id="PS50928">
    <property type="entry name" value="ABC_TM1"/>
    <property type="match status" value="1"/>
</dbReference>
<dbReference type="Proteomes" id="UP001198163">
    <property type="component" value="Unassembled WGS sequence"/>
</dbReference>
<evidence type="ECO:0000259" key="8">
    <source>
        <dbReference type="PROSITE" id="PS50928"/>
    </source>
</evidence>
<dbReference type="InterPro" id="IPR000515">
    <property type="entry name" value="MetI-like"/>
</dbReference>
<dbReference type="EMBL" id="JAINWA010000003">
    <property type="protein sequence ID" value="MCD1655859.1"/>
    <property type="molecule type" value="Genomic_DNA"/>
</dbReference>
<evidence type="ECO:0000256" key="5">
    <source>
        <dbReference type="ARBA" id="ARBA00022989"/>
    </source>
</evidence>
<comment type="subcellular location">
    <subcellularLocation>
        <location evidence="1 7">Cell membrane</location>
        <topology evidence="1 7">Multi-pass membrane protein</topology>
    </subcellularLocation>
</comment>
<dbReference type="InterPro" id="IPR035906">
    <property type="entry name" value="MetI-like_sf"/>
</dbReference>
<dbReference type="GO" id="GO:0055085">
    <property type="term" value="P:transmembrane transport"/>
    <property type="evidence" value="ECO:0007669"/>
    <property type="project" value="InterPro"/>
</dbReference>
<proteinExistence type="inferred from homology"/>
<name>A0AAE3JMM8_9SPIR</name>
<feature type="transmembrane region" description="Helical" evidence="7">
    <location>
        <begin position="107"/>
        <end position="130"/>
    </location>
</feature>
<dbReference type="AlphaFoldDB" id="A0AAE3JMM8"/>
<dbReference type="Pfam" id="PF00528">
    <property type="entry name" value="BPD_transp_1"/>
    <property type="match status" value="1"/>
</dbReference>
<keyword evidence="2 7" id="KW-0813">Transport</keyword>
<dbReference type="GO" id="GO:0005886">
    <property type="term" value="C:plasma membrane"/>
    <property type="evidence" value="ECO:0007669"/>
    <property type="project" value="UniProtKB-SubCell"/>
</dbReference>
<dbReference type="CDD" id="cd06261">
    <property type="entry name" value="TM_PBP2"/>
    <property type="match status" value="1"/>
</dbReference>
<comment type="caution">
    <text evidence="9">The sequence shown here is derived from an EMBL/GenBank/DDBJ whole genome shotgun (WGS) entry which is preliminary data.</text>
</comment>
<sequence>MTSNKINRGYGVFLIPGFALFLLVIGLPFLMSLYISFTKWSGVGRPVFIGAANYIKAATDSVFWASFRNNLLMIFAVTVIPTAIGLLLSVFMFGYASKQFGNKTVAFFRAGYYLPQILPVAIAGIVWGWILNPTHGALNTIFRSLGLDALAMNWLGDPATALPSVMGIMVWFQIGYPLVIFLSALQRVDPQVLEAAEVDGAHWGHKFVINLYMIRPEILVVVLTSTIYALKLFSQIYVLTRGGPGTATIVPSYFAYQNFFEKTNVGYGSAIAMIMTAIIIVLEVAFITRQQKLAGEGEY</sequence>
<protein>
    <submittedName>
        <fullName evidence="9">Sugar ABC transporter permease</fullName>
    </submittedName>
</protein>
<feature type="transmembrane region" description="Helical" evidence="7">
    <location>
        <begin position="71"/>
        <end position="95"/>
    </location>
</feature>
<reference evidence="9" key="1">
    <citation type="submission" date="2021-08" db="EMBL/GenBank/DDBJ databases">
        <title>Comparative analyses of Brucepasteria parasyntrophica and Teretinema zuelzerae.</title>
        <authorList>
            <person name="Song Y."/>
            <person name="Brune A."/>
        </authorList>
    </citation>
    <scope>NUCLEOTIDE SEQUENCE</scope>
    <source>
        <strain evidence="9">DSM 1903</strain>
    </source>
</reference>
<evidence type="ECO:0000256" key="4">
    <source>
        <dbReference type="ARBA" id="ARBA00022692"/>
    </source>
</evidence>
<evidence type="ECO:0000256" key="7">
    <source>
        <dbReference type="RuleBase" id="RU363032"/>
    </source>
</evidence>
<accession>A0AAE3JMM8</accession>
<keyword evidence="4 7" id="KW-0812">Transmembrane</keyword>
<evidence type="ECO:0000256" key="1">
    <source>
        <dbReference type="ARBA" id="ARBA00004651"/>
    </source>
</evidence>
<feature type="transmembrane region" description="Helical" evidence="7">
    <location>
        <begin position="161"/>
        <end position="185"/>
    </location>
</feature>
<feature type="transmembrane region" description="Helical" evidence="7">
    <location>
        <begin position="218"/>
        <end position="238"/>
    </location>
</feature>
<feature type="transmembrane region" description="Helical" evidence="7">
    <location>
        <begin position="12"/>
        <end position="37"/>
    </location>
</feature>
<evidence type="ECO:0000256" key="3">
    <source>
        <dbReference type="ARBA" id="ARBA00022475"/>
    </source>
</evidence>
<dbReference type="RefSeq" id="WP_230757793.1">
    <property type="nucleotide sequence ID" value="NZ_JAINWA010000003.1"/>
</dbReference>
<dbReference type="Gene3D" id="1.10.3720.10">
    <property type="entry name" value="MetI-like"/>
    <property type="match status" value="1"/>
</dbReference>
<feature type="domain" description="ABC transmembrane type-1" evidence="8">
    <location>
        <begin position="67"/>
        <end position="288"/>
    </location>
</feature>
<comment type="similarity">
    <text evidence="7">Belongs to the binding-protein-dependent transport system permease family.</text>
</comment>
<keyword evidence="3" id="KW-1003">Cell membrane</keyword>
<keyword evidence="10" id="KW-1185">Reference proteome</keyword>
<dbReference type="SUPFAM" id="SSF161098">
    <property type="entry name" value="MetI-like"/>
    <property type="match status" value="1"/>
</dbReference>
<evidence type="ECO:0000313" key="9">
    <source>
        <dbReference type="EMBL" id="MCD1655859.1"/>
    </source>
</evidence>